<dbReference type="SUPFAM" id="SSF51261">
    <property type="entry name" value="Duplicated hybrid motif"/>
    <property type="match status" value="1"/>
</dbReference>
<gene>
    <name evidence="4" type="ORF">IAA08_01725</name>
</gene>
<keyword evidence="2" id="KW-0472">Membrane</keyword>
<dbReference type="InterPro" id="IPR016047">
    <property type="entry name" value="M23ase_b-sheet_dom"/>
</dbReference>
<evidence type="ECO:0000259" key="3">
    <source>
        <dbReference type="Pfam" id="PF01551"/>
    </source>
</evidence>
<evidence type="ECO:0000313" key="4">
    <source>
        <dbReference type="EMBL" id="HIZ06635.1"/>
    </source>
</evidence>
<feature type="region of interest" description="Disordered" evidence="1">
    <location>
        <begin position="34"/>
        <end position="115"/>
    </location>
</feature>
<dbReference type="PANTHER" id="PTHR21666:SF270">
    <property type="entry name" value="MUREIN HYDROLASE ACTIVATOR ENVC"/>
    <property type="match status" value="1"/>
</dbReference>
<evidence type="ECO:0000256" key="1">
    <source>
        <dbReference type="SAM" id="MobiDB-lite"/>
    </source>
</evidence>
<dbReference type="GO" id="GO:0004222">
    <property type="term" value="F:metalloendopeptidase activity"/>
    <property type="evidence" value="ECO:0007669"/>
    <property type="project" value="TreeGrafter"/>
</dbReference>
<proteinExistence type="predicted"/>
<dbReference type="AlphaFoldDB" id="A0A9D2D156"/>
<evidence type="ECO:0000313" key="5">
    <source>
        <dbReference type="Proteomes" id="UP000824024"/>
    </source>
</evidence>
<feature type="domain" description="M23ase beta-sheet core" evidence="3">
    <location>
        <begin position="154"/>
        <end position="248"/>
    </location>
</feature>
<accession>A0A9D2D156</accession>
<feature type="compositionally biased region" description="Basic and acidic residues" evidence="1">
    <location>
        <begin position="86"/>
        <end position="105"/>
    </location>
</feature>
<keyword evidence="2" id="KW-1133">Transmembrane helix</keyword>
<feature type="transmembrane region" description="Helical" evidence="2">
    <location>
        <begin position="15"/>
        <end position="34"/>
    </location>
</feature>
<protein>
    <submittedName>
        <fullName evidence="4">M23 family metallopeptidase</fullName>
    </submittedName>
</protein>
<feature type="compositionally biased region" description="Acidic residues" evidence="1">
    <location>
        <begin position="52"/>
        <end position="64"/>
    </location>
</feature>
<dbReference type="EMBL" id="DXCH01000044">
    <property type="protein sequence ID" value="HIZ06635.1"/>
    <property type="molecule type" value="Genomic_DNA"/>
</dbReference>
<dbReference type="Proteomes" id="UP000824024">
    <property type="component" value="Unassembled WGS sequence"/>
</dbReference>
<dbReference type="InterPro" id="IPR011055">
    <property type="entry name" value="Dup_hybrid_motif"/>
</dbReference>
<organism evidence="4 5">
    <name type="scientific">Candidatus Eubacterium avistercoris</name>
    <dbReference type="NCBI Taxonomy" id="2838567"/>
    <lineage>
        <taxon>Bacteria</taxon>
        <taxon>Bacillati</taxon>
        <taxon>Bacillota</taxon>
        <taxon>Clostridia</taxon>
        <taxon>Eubacteriales</taxon>
        <taxon>Eubacteriaceae</taxon>
        <taxon>Eubacterium</taxon>
    </lineage>
</organism>
<dbReference type="PANTHER" id="PTHR21666">
    <property type="entry name" value="PEPTIDASE-RELATED"/>
    <property type="match status" value="1"/>
</dbReference>
<dbReference type="Pfam" id="PF01551">
    <property type="entry name" value="Peptidase_M23"/>
    <property type="match status" value="1"/>
</dbReference>
<dbReference type="InterPro" id="IPR050570">
    <property type="entry name" value="Cell_wall_metabolism_enzyme"/>
</dbReference>
<keyword evidence="2" id="KW-0812">Transmembrane</keyword>
<comment type="caution">
    <text evidence="4">The sequence shown here is derived from an EMBL/GenBank/DDBJ whole genome shotgun (WGS) entry which is preliminary data.</text>
</comment>
<evidence type="ECO:0000256" key="2">
    <source>
        <dbReference type="SAM" id="Phobius"/>
    </source>
</evidence>
<name>A0A9D2D156_9FIRM</name>
<sequence>MKNNRKSFRQKQRSYLAAGVIALTAVVAMAGLYYKNTNKPEQERYQTAQTEEREEAGEREEPESVETIAQEEEQKSDGKTQNVKTGETEDTKEQEQKQEEKEQPAKETAASQKTLTFDRNTKISWPVQGNVLMNYSMDKTVYFATLDQYKYNPAVIIESAVNTKVLAAADCRITDISTNETTGLTVAADLGNGYGAQYGQLKEVKWKKGDMVEKGEVIGYIAEPTKYYSTEGSNLYFAMTKEEDPVNPMNYLE</sequence>
<dbReference type="Gene3D" id="2.70.70.10">
    <property type="entry name" value="Glucose Permease (Domain IIA)"/>
    <property type="match status" value="1"/>
</dbReference>
<reference evidence="4" key="1">
    <citation type="journal article" date="2021" name="PeerJ">
        <title>Extensive microbial diversity within the chicken gut microbiome revealed by metagenomics and culture.</title>
        <authorList>
            <person name="Gilroy R."/>
            <person name="Ravi A."/>
            <person name="Getino M."/>
            <person name="Pursley I."/>
            <person name="Horton D.L."/>
            <person name="Alikhan N.F."/>
            <person name="Baker D."/>
            <person name="Gharbi K."/>
            <person name="Hall N."/>
            <person name="Watson M."/>
            <person name="Adriaenssens E.M."/>
            <person name="Foster-Nyarko E."/>
            <person name="Jarju S."/>
            <person name="Secka A."/>
            <person name="Antonio M."/>
            <person name="Oren A."/>
            <person name="Chaudhuri R.R."/>
            <person name="La Ragione R."/>
            <person name="Hildebrand F."/>
            <person name="Pallen M.J."/>
        </authorList>
    </citation>
    <scope>NUCLEOTIDE SEQUENCE</scope>
    <source>
        <strain evidence="4">CHK192-9172</strain>
    </source>
</reference>
<dbReference type="CDD" id="cd12797">
    <property type="entry name" value="M23_peptidase"/>
    <property type="match status" value="1"/>
</dbReference>
<reference evidence="4" key="2">
    <citation type="submission" date="2021-04" db="EMBL/GenBank/DDBJ databases">
        <authorList>
            <person name="Gilroy R."/>
        </authorList>
    </citation>
    <scope>NUCLEOTIDE SEQUENCE</scope>
    <source>
        <strain evidence="4">CHK192-9172</strain>
    </source>
</reference>